<keyword evidence="2" id="KW-0732">Signal</keyword>
<feature type="compositionally biased region" description="Basic and acidic residues" evidence="1">
    <location>
        <begin position="312"/>
        <end position="322"/>
    </location>
</feature>
<dbReference type="Pfam" id="PF00059">
    <property type="entry name" value="Lectin_C"/>
    <property type="match status" value="1"/>
</dbReference>
<feature type="region of interest" description="Disordered" evidence="1">
    <location>
        <begin position="89"/>
        <end position="125"/>
    </location>
</feature>
<feature type="region of interest" description="Disordered" evidence="1">
    <location>
        <begin position="589"/>
        <end position="621"/>
    </location>
</feature>
<dbReference type="Proteomes" id="UP001619887">
    <property type="component" value="Unassembled WGS sequence"/>
</dbReference>
<dbReference type="Gene3D" id="3.10.100.10">
    <property type="entry name" value="Mannose-Binding Protein A, subunit A"/>
    <property type="match status" value="1"/>
</dbReference>
<protein>
    <recommendedName>
        <fullName evidence="3">C-type lectin domain-containing protein</fullName>
    </recommendedName>
</protein>
<dbReference type="PANTHER" id="PTHR22803">
    <property type="entry name" value="MANNOSE, PHOSPHOLIPASE, LECTIN RECEPTOR RELATED"/>
    <property type="match status" value="1"/>
</dbReference>
<evidence type="ECO:0000313" key="5">
    <source>
        <dbReference type="Proteomes" id="UP001619887"/>
    </source>
</evidence>
<evidence type="ECO:0000313" key="4">
    <source>
        <dbReference type="EMBL" id="KAL3056073.1"/>
    </source>
</evidence>
<dbReference type="SMART" id="SM00034">
    <property type="entry name" value="CLECT"/>
    <property type="match status" value="1"/>
</dbReference>
<dbReference type="EMBL" id="JBIYXZ010002076">
    <property type="protein sequence ID" value="KAL3056073.1"/>
    <property type="molecule type" value="Genomic_DNA"/>
</dbReference>
<accession>A0ABD2GSE9</accession>
<comment type="caution">
    <text evidence="4">The sequence shown here is derived from an EMBL/GenBank/DDBJ whole genome shotgun (WGS) entry which is preliminary data.</text>
</comment>
<dbReference type="SUPFAM" id="SSF56436">
    <property type="entry name" value="C-type lectin-like"/>
    <property type="match status" value="1"/>
</dbReference>
<feature type="compositionally biased region" description="Polar residues" evidence="1">
    <location>
        <begin position="185"/>
        <end position="200"/>
    </location>
</feature>
<feature type="compositionally biased region" description="Polar residues" evidence="1">
    <location>
        <begin position="149"/>
        <end position="161"/>
    </location>
</feature>
<feature type="compositionally biased region" description="Basic and acidic residues" evidence="1">
    <location>
        <begin position="220"/>
        <end position="232"/>
    </location>
</feature>
<feature type="domain" description="C-type lectin" evidence="3">
    <location>
        <begin position="629"/>
        <end position="749"/>
    </location>
</feature>
<gene>
    <name evidence="4" type="ORF">OYC64_018722</name>
</gene>
<feature type="compositionally biased region" description="Basic and acidic residues" evidence="1">
    <location>
        <begin position="202"/>
        <end position="212"/>
    </location>
</feature>
<feature type="compositionally biased region" description="Acidic residues" evidence="1">
    <location>
        <begin position="241"/>
        <end position="254"/>
    </location>
</feature>
<dbReference type="InterPro" id="IPR016186">
    <property type="entry name" value="C-type_lectin-like/link_sf"/>
</dbReference>
<evidence type="ECO:0000259" key="3">
    <source>
        <dbReference type="PROSITE" id="PS50041"/>
    </source>
</evidence>
<feature type="compositionally biased region" description="Basic and acidic residues" evidence="1">
    <location>
        <begin position="102"/>
        <end position="112"/>
    </location>
</feature>
<feature type="region of interest" description="Disordered" evidence="1">
    <location>
        <begin position="482"/>
        <end position="501"/>
    </location>
</feature>
<dbReference type="PROSITE" id="PS50041">
    <property type="entry name" value="C_TYPE_LECTIN_2"/>
    <property type="match status" value="1"/>
</dbReference>
<name>A0ABD2GSE9_PAGBO</name>
<evidence type="ECO:0000256" key="1">
    <source>
        <dbReference type="SAM" id="MobiDB-lite"/>
    </source>
</evidence>
<dbReference type="AlphaFoldDB" id="A0ABD2GSE9"/>
<feature type="region of interest" description="Disordered" evidence="1">
    <location>
        <begin position="298"/>
        <end position="322"/>
    </location>
</feature>
<organism evidence="4 5">
    <name type="scientific">Pagothenia borchgrevinki</name>
    <name type="common">Bald rockcod</name>
    <name type="synonym">Trematomus borchgrevinki</name>
    <dbReference type="NCBI Taxonomy" id="8213"/>
    <lineage>
        <taxon>Eukaryota</taxon>
        <taxon>Metazoa</taxon>
        <taxon>Chordata</taxon>
        <taxon>Craniata</taxon>
        <taxon>Vertebrata</taxon>
        <taxon>Euteleostomi</taxon>
        <taxon>Actinopterygii</taxon>
        <taxon>Neopterygii</taxon>
        <taxon>Teleostei</taxon>
        <taxon>Neoteleostei</taxon>
        <taxon>Acanthomorphata</taxon>
        <taxon>Eupercaria</taxon>
        <taxon>Perciformes</taxon>
        <taxon>Notothenioidei</taxon>
        <taxon>Nototheniidae</taxon>
        <taxon>Pagothenia</taxon>
    </lineage>
</organism>
<dbReference type="InterPro" id="IPR001304">
    <property type="entry name" value="C-type_lectin-like"/>
</dbReference>
<proteinExistence type="predicted"/>
<dbReference type="InterPro" id="IPR016187">
    <property type="entry name" value="CTDL_fold"/>
</dbReference>
<reference evidence="4 5" key="1">
    <citation type="journal article" date="2022" name="G3 (Bethesda)">
        <title>Evaluating Illumina-, Nanopore-, and PacBio-based genome assembly strategies with the bald notothen, Trematomus borchgrevinki.</title>
        <authorList>
            <person name="Rayamajhi N."/>
            <person name="Cheng C.C."/>
            <person name="Catchen J.M."/>
        </authorList>
    </citation>
    <scope>NUCLEOTIDE SEQUENCE [LARGE SCALE GENOMIC DNA]</scope>
    <source>
        <strain evidence="4">AGRC-2024</strain>
    </source>
</reference>
<feature type="region of interest" description="Disordered" evidence="1">
    <location>
        <begin position="139"/>
        <end position="258"/>
    </location>
</feature>
<dbReference type="InterPro" id="IPR050111">
    <property type="entry name" value="C-type_lectin/snaclec_domain"/>
</dbReference>
<keyword evidence="5" id="KW-1185">Reference proteome</keyword>
<reference evidence="4 5" key="2">
    <citation type="journal article" date="2024" name="G3 (Bethesda)">
        <title>The genome of the cryopelagic Antarctic bald notothen, Trematomus borchgrevinki.</title>
        <authorList>
            <person name="Rayamajhi N."/>
            <person name="Rivera-Colon A.G."/>
            <person name="Minhas B.F."/>
            <person name="Cheng C.C."/>
            <person name="Catchen J.M."/>
        </authorList>
    </citation>
    <scope>NUCLEOTIDE SEQUENCE [LARGE SCALE GENOMIC DNA]</scope>
    <source>
        <strain evidence="4">AGRC-2024</strain>
    </source>
</reference>
<feature type="chain" id="PRO_5044777642" description="C-type lectin domain-containing protein" evidence="2">
    <location>
        <begin position="17"/>
        <end position="750"/>
    </location>
</feature>
<feature type="compositionally biased region" description="Basic and acidic residues" evidence="1">
    <location>
        <begin position="485"/>
        <end position="501"/>
    </location>
</feature>
<feature type="signal peptide" evidence="2">
    <location>
        <begin position="1"/>
        <end position="16"/>
    </location>
</feature>
<sequence length="750" mass="85379">MKALALLSLSLAVALGRPPFDSRVAPIPVLTEDNQSPLLGDWVPVQGHVVVEDPAPQVRPRFEEQQVKPAPVNLNPEVKAEVKVDVKPDVEMEPELSNNPDFKVEPEVKVEPDVQEAESEERHIDMEEKYELVGEAIMQQEPLDEDNVSEANQNQDPVNQRLSEEEEGLKREKTYVLDGEPTMELENQQVEDVPELSNNPDFKVESEVKVEPDAQDSETEERHIDMEDKSEMAGKPIMEMEPLDDDDMSEEELSNTEKSLRAAFQHQGPVNQYLSEEEGGLMRERTYVLDGEPIMELENQPVEDVPELSDNPDFKVESEVQETEAKLRDIDMERRYKIVGEPIMELDPLEDDDISKEELREMELLEVETSLRTAYQNQNPVNQRHSEEEEGLIRENTYILDGKPILELETLEVKVQENFEEGGEEGWENDIERKYEIVGGPIMELEPLDDDNMHGEKLSSRSEVNTERKYEIVGGPIMELEPLDDNMHGEKLSSRSEVNTERKYEMVGEPIMELEPLENKDTEQTEEEGGPALDIFGQPMKTSEEYFPNEDARMGSPMVAGSDYLMMDETASEFVQTDQMSPMAADSPVINHEREPRALRRQAVNNPEERRSSPKHNKLGQSCSPGVIIEGKCHQFFKEPKKAADAEFFCQDHFSGGHLASIPSPHVHREVMNLIQQNGGLTRTWVGGLRYLETGRFIWLDGSHWGFADWLSGEPNNTSDLEDCVELLPQGNGKFNDFTCWEPQAFICSY</sequence>
<evidence type="ECO:0000256" key="2">
    <source>
        <dbReference type="SAM" id="SignalP"/>
    </source>
</evidence>